<dbReference type="Proteomes" id="UP000679213">
    <property type="component" value="Chromosome I"/>
</dbReference>
<sequence>MTINSYKKLMENRNLHPLHIILTSFLGELANLRLLNQGTTNIIGSNVGKKVGQCVIDLGYKIPNNDEELIKFFIDIFQICDEVFIKSENNTITIGIKIDKCKYCPKQIGEAEIPGSACPIPSLISSFLEKVKNKKYKIKFWNNTNQLIKKEDGHCWFIIFC</sequence>
<organism evidence="1 2">
    <name type="scientific">Methanocaldococcus lauensis</name>
    <dbReference type="NCBI Taxonomy" id="2546128"/>
    <lineage>
        <taxon>Archaea</taxon>
        <taxon>Methanobacteriati</taxon>
        <taxon>Methanobacteriota</taxon>
        <taxon>Methanomada group</taxon>
        <taxon>Methanococci</taxon>
        <taxon>Methanococcales</taxon>
        <taxon>Methanocaldococcaceae</taxon>
        <taxon>Methanocaldococcus</taxon>
    </lineage>
</organism>
<dbReference type="AlphaFoldDB" id="A0A8D6PWM4"/>
<proteinExistence type="predicted"/>
<evidence type="ECO:0000313" key="1">
    <source>
        <dbReference type="EMBL" id="CAB3289975.1"/>
    </source>
</evidence>
<dbReference type="RefSeq" id="WP_214399833.1">
    <property type="nucleotide sequence ID" value="NZ_LR792632.1"/>
</dbReference>
<dbReference type="EMBL" id="LR792632">
    <property type="protein sequence ID" value="CAB3289975.1"/>
    <property type="molecule type" value="Genomic_DNA"/>
</dbReference>
<reference evidence="1 2" key="1">
    <citation type="submission" date="2020-04" db="EMBL/GenBank/DDBJ databases">
        <authorList>
            <consortium name="Genoscope - CEA"/>
            <person name="William W."/>
        </authorList>
    </citation>
    <scope>NUCLEOTIDE SEQUENCE [LARGE SCALE GENOMIC DNA]</scope>
    <source>
        <strain evidence="1 2">SG7</strain>
    </source>
</reference>
<protein>
    <submittedName>
        <fullName evidence="1">Uncharacterized protein</fullName>
    </submittedName>
</protein>
<name>A0A8D6PWM4_9EURY</name>
<dbReference type="GeneID" id="65884297"/>
<evidence type="ECO:0000313" key="2">
    <source>
        <dbReference type="Proteomes" id="UP000679213"/>
    </source>
</evidence>
<keyword evidence="2" id="KW-1185">Reference proteome</keyword>
<accession>A0A8D6PWM4</accession>
<gene>
    <name evidence="1" type="ORF">MLAUSG7_1516</name>
</gene>
<dbReference type="KEGG" id="mesg:MLAUSG7_1516"/>